<dbReference type="Pfam" id="PF11445">
    <property type="entry name" value="DUF2894"/>
    <property type="match status" value="1"/>
</dbReference>
<evidence type="ECO:0000313" key="2">
    <source>
        <dbReference type="EMBL" id="MEK8051107.1"/>
    </source>
</evidence>
<feature type="compositionally biased region" description="Low complexity" evidence="1">
    <location>
        <begin position="118"/>
        <end position="138"/>
    </location>
</feature>
<evidence type="ECO:0000256" key="1">
    <source>
        <dbReference type="SAM" id="MobiDB-lite"/>
    </source>
</evidence>
<sequence length="158" mass="16796">MAAPAAPVTPLGELLAHIAQARAQAGLPGTQETLAQFRQLWGQLSTERQIRQSVASVPEGAGPLNSQRLVLRALQAMQQLSPAYLNRYMAYAETLLWLDEAGAALMPPAPPPLPAMPSAPTKPAAKGAKPAKAAPVAEKPARKTSRKKLRPVDESKPR</sequence>
<keyword evidence="3" id="KW-1185">Reference proteome</keyword>
<dbReference type="Proteomes" id="UP001365405">
    <property type="component" value="Unassembled WGS sequence"/>
</dbReference>
<feature type="region of interest" description="Disordered" evidence="1">
    <location>
        <begin position="104"/>
        <end position="158"/>
    </location>
</feature>
<dbReference type="EMBL" id="JBBUTH010000007">
    <property type="protein sequence ID" value="MEK8051107.1"/>
    <property type="molecule type" value="Genomic_DNA"/>
</dbReference>
<proteinExistence type="predicted"/>
<name>A0ABU9CKM0_9BURK</name>
<evidence type="ECO:0000313" key="3">
    <source>
        <dbReference type="Proteomes" id="UP001365405"/>
    </source>
</evidence>
<comment type="caution">
    <text evidence="2">The sequence shown here is derived from an EMBL/GenBank/DDBJ whole genome shotgun (WGS) entry which is preliminary data.</text>
</comment>
<gene>
    <name evidence="2" type="ORF">AACH10_12725</name>
</gene>
<dbReference type="InterPro" id="IPR021549">
    <property type="entry name" value="DUF2894"/>
</dbReference>
<protein>
    <submittedName>
        <fullName evidence="2">DUF2894 domain-containing protein</fullName>
    </submittedName>
</protein>
<accession>A0ABU9CKM0</accession>
<dbReference type="RefSeq" id="WP_341410798.1">
    <property type="nucleotide sequence ID" value="NZ_JBBUTH010000007.1"/>
</dbReference>
<reference evidence="2 3" key="1">
    <citation type="submission" date="2024-04" db="EMBL/GenBank/DDBJ databases">
        <title>Novel species of the genus Ideonella isolated from streams.</title>
        <authorList>
            <person name="Lu H."/>
        </authorList>
    </citation>
    <scope>NUCLEOTIDE SEQUENCE [LARGE SCALE GENOMIC DNA]</scope>
    <source>
        <strain evidence="2 3">DXS22W</strain>
    </source>
</reference>
<feature type="compositionally biased region" description="Pro residues" evidence="1">
    <location>
        <begin position="107"/>
        <end position="117"/>
    </location>
</feature>
<organism evidence="2 3">
    <name type="scientific">Pseudaquabacterium inlustre</name>
    <dbReference type="NCBI Taxonomy" id="2984192"/>
    <lineage>
        <taxon>Bacteria</taxon>
        <taxon>Pseudomonadati</taxon>
        <taxon>Pseudomonadota</taxon>
        <taxon>Betaproteobacteria</taxon>
        <taxon>Burkholderiales</taxon>
        <taxon>Sphaerotilaceae</taxon>
        <taxon>Pseudaquabacterium</taxon>
    </lineage>
</organism>